<keyword evidence="5" id="KW-1185">Reference proteome</keyword>
<dbReference type="Gene3D" id="3.40.50.300">
    <property type="entry name" value="P-loop containing nucleotide triphosphate hydrolases"/>
    <property type="match status" value="2"/>
</dbReference>
<dbReference type="GO" id="GO:0005524">
    <property type="term" value="F:ATP binding"/>
    <property type="evidence" value="ECO:0007669"/>
    <property type="project" value="UniProtKB-KW"/>
</dbReference>
<reference evidence="4" key="2">
    <citation type="submission" date="2021-05" db="EMBL/GenBank/DDBJ databases">
        <authorList>
            <person name="Pain A."/>
        </authorList>
    </citation>
    <scope>NUCLEOTIDE SEQUENCE</scope>
    <source>
        <strain evidence="4">1802A</strain>
    </source>
</reference>
<dbReference type="InterPro" id="IPR048333">
    <property type="entry name" value="HA2_WH"/>
</dbReference>
<dbReference type="EMBL" id="JAHBMH010000033">
    <property type="protein sequence ID" value="KAK1937400.1"/>
    <property type="molecule type" value="Genomic_DNA"/>
</dbReference>
<evidence type="ECO:0000256" key="1">
    <source>
        <dbReference type="ARBA" id="ARBA00022741"/>
    </source>
</evidence>
<dbReference type="PANTHER" id="PTHR18934:SF136">
    <property type="entry name" value="ATP-DEPENDENT RNA HELICASE DHX35-RELATED"/>
    <property type="match status" value="1"/>
</dbReference>
<keyword evidence="4" id="KW-0347">Helicase</keyword>
<dbReference type="Proteomes" id="UP001195914">
    <property type="component" value="Unassembled WGS sequence"/>
</dbReference>
<name>A0AAD9LI68_BABDI</name>
<evidence type="ECO:0000259" key="3">
    <source>
        <dbReference type="SMART" id="SM00847"/>
    </source>
</evidence>
<dbReference type="InterPro" id="IPR007502">
    <property type="entry name" value="Helicase-assoc_dom"/>
</dbReference>
<dbReference type="SUPFAM" id="SSF52540">
    <property type="entry name" value="P-loop containing nucleoside triphosphate hydrolases"/>
    <property type="match status" value="1"/>
</dbReference>
<feature type="domain" description="Helicase-associated" evidence="3">
    <location>
        <begin position="432"/>
        <end position="528"/>
    </location>
</feature>
<comment type="caution">
    <text evidence="4">The sequence shown here is derived from an EMBL/GenBank/DDBJ whole genome shotgun (WGS) entry which is preliminary data.</text>
</comment>
<evidence type="ECO:0000313" key="4">
    <source>
        <dbReference type="EMBL" id="KAK1937400.1"/>
    </source>
</evidence>
<sequence>MANDVLGYRQEIVAAVEKHSIVAISGYPESYMSSYIPFFLYKAGFTDYGPCKKNPPRICVAQSRRNEVLSSAEACSVLVGNRSKVAEYTDTDAPLESSADVLYTTEDCLIRRVISDPLLSEYGVVVLTGVERRMLSTDIMLALLKRIIYKRTRLRVVLCFEGGNVGEVLRFFKDKRARLTNDAGTSADPDEISKPSLGTLEKLDDVCHIHLVNSDVDYEVHYLTSPSPNYLDSVVSTVWRICQTEAKGNILIFVPCNAELDMLYDSLVESAKIFREQGTGSVNIIPLDHEARTSNARQKNPYASRNVYICSDLKDYKAKMDRITYVVDCGLSRRMVADYVNTGSVECKVHASRDEMRQRASVIRGSVNVNGKCFRMLTEEHFNDNTLVMEYTQPEIKTNDLTNVLIYIKSLGVSNFAEFEFVAQPPIRAIEHALTTLFLLGAVDRNGEIVYPLGNIMAELPYTAMLSAFLYRSTEVGCSEEAVTICAMLEVQDRVMKRSAPSSKYLSEKLQAAMLGFAASEGDLVSYFNVYQLARYYRDEDDRWLSRHMVSGGGIRLAEKARARLVALLKKYQLPLATCGEDINVLMEAIFKSFFLNVACKEHLIMTIITSRQLDVQVKVNTKVVDDEGNAILTNELQPYLLVPSIETSQPRRLYIHPASFLANEQPDWVVFNESVDIDGELFMRDVTAIRPEYVLLAFHIITVFSDFSRSTLHTTMGSYRCTHTLLATSLSGV</sequence>
<dbReference type="SMART" id="SM00847">
    <property type="entry name" value="HA2"/>
    <property type="match status" value="1"/>
</dbReference>
<protein>
    <submittedName>
        <fullName evidence="4">ATP-dependent helicase</fullName>
    </submittedName>
</protein>
<dbReference type="GO" id="GO:0004386">
    <property type="term" value="F:helicase activity"/>
    <property type="evidence" value="ECO:0007669"/>
    <property type="project" value="UniProtKB-KW"/>
</dbReference>
<reference evidence="4" key="1">
    <citation type="journal article" date="2014" name="Nucleic Acids Res.">
        <title>The evolutionary dynamics of variant antigen genes in Babesia reveal a history of genomic innovation underlying host-parasite interaction.</title>
        <authorList>
            <person name="Jackson A.P."/>
            <person name="Otto T.D."/>
            <person name="Darby A."/>
            <person name="Ramaprasad A."/>
            <person name="Xia D."/>
            <person name="Echaide I.E."/>
            <person name="Farber M."/>
            <person name="Gahlot S."/>
            <person name="Gamble J."/>
            <person name="Gupta D."/>
            <person name="Gupta Y."/>
            <person name="Jackson L."/>
            <person name="Malandrin L."/>
            <person name="Malas T.B."/>
            <person name="Moussa E."/>
            <person name="Nair M."/>
            <person name="Reid A.J."/>
            <person name="Sanders M."/>
            <person name="Sharma J."/>
            <person name="Tracey A."/>
            <person name="Quail M.A."/>
            <person name="Weir W."/>
            <person name="Wastling J.M."/>
            <person name="Hall N."/>
            <person name="Willadsen P."/>
            <person name="Lingelbach K."/>
            <person name="Shiels B."/>
            <person name="Tait A."/>
            <person name="Berriman M."/>
            <person name="Allred D.R."/>
            <person name="Pain A."/>
        </authorList>
    </citation>
    <scope>NUCLEOTIDE SEQUENCE</scope>
    <source>
        <strain evidence="4">1802A</strain>
    </source>
</reference>
<gene>
    <name evidence="4" type="ORF">X943_001588</name>
</gene>
<dbReference type="AlphaFoldDB" id="A0AAD9LI68"/>
<dbReference type="PANTHER" id="PTHR18934">
    <property type="entry name" value="ATP-DEPENDENT RNA HELICASE"/>
    <property type="match status" value="1"/>
</dbReference>
<keyword evidence="1" id="KW-0547">Nucleotide-binding</keyword>
<accession>A0AAD9LI68</accession>
<dbReference type="InterPro" id="IPR027417">
    <property type="entry name" value="P-loop_NTPase"/>
</dbReference>
<keyword evidence="4" id="KW-0378">Hydrolase</keyword>
<dbReference type="Pfam" id="PF07717">
    <property type="entry name" value="OB_NTP_bind"/>
    <property type="match status" value="1"/>
</dbReference>
<dbReference type="Pfam" id="PF04408">
    <property type="entry name" value="WHD_HA2"/>
    <property type="match status" value="1"/>
</dbReference>
<dbReference type="GO" id="GO:0003723">
    <property type="term" value="F:RNA binding"/>
    <property type="evidence" value="ECO:0007669"/>
    <property type="project" value="TreeGrafter"/>
</dbReference>
<evidence type="ECO:0000256" key="2">
    <source>
        <dbReference type="ARBA" id="ARBA00022840"/>
    </source>
</evidence>
<evidence type="ECO:0000313" key="5">
    <source>
        <dbReference type="Proteomes" id="UP001195914"/>
    </source>
</evidence>
<organism evidence="4 5">
    <name type="scientific">Babesia divergens</name>
    <dbReference type="NCBI Taxonomy" id="32595"/>
    <lineage>
        <taxon>Eukaryota</taxon>
        <taxon>Sar</taxon>
        <taxon>Alveolata</taxon>
        <taxon>Apicomplexa</taxon>
        <taxon>Aconoidasida</taxon>
        <taxon>Piroplasmida</taxon>
        <taxon>Babesiidae</taxon>
        <taxon>Babesia</taxon>
    </lineage>
</organism>
<dbReference type="Gene3D" id="1.20.120.1080">
    <property type="match status" value="1"/>
</dbReference>
<keyword evidence="2" id="KW-0067">ATP-binding</keyword>
<dbReference type="InterPro" id="IPR011709">
    <property type="entry name" value="DEAD-box_helicase_OB_fold"/>
</dbReference>
<proteinExistence type="predicted"/>